<dbReference type="EMBL" id="GEEE01001144">
    <property type="protein sequence ID" value="JAP62081.1"/>
    <property type="molecule type" value="Transcribed_RNA"/>
</dbReference>
<proteinExistence type="predicted"/>
<evidence type="ECO:0000313" key="2">
    <source>
        <dbReference type="EMBL" id="JAP62081.1"/>
    </source>
</evidence>
<evidence type="ECO:0000256" key="1">
    <source>
        <dbReference type="SAM" id="MobiDB-lite"/>
    </source>
</evidence>
<feature type="non-terminal residue" evidence="2">
    <location>
        <position position="1"/>
    </location>
</feature>
<reference evidence="2" key="1">
    <citation type="submission" date="2016-01" db="EMBL/GenBank/DDBJ databases">
        <title>Reference transcriptome for the parasite Schistocephalus solidus: insights into the molecular evolution of parasitism.</title>
        <authorList>
            <person name="Hebert F.O."/>
            <person name="Grambauer S."/>
            <person name="Barber I."/>
            <person name="Landry C.R."/>
            <person name="Aubin-Horth N."/>
        </authorList>
    </citation>
    <scope>NUCLEOTIDE SEQUENCE</scope>
</reference>
<feature type="region of interest" description="Disordered" evidence="1">
    <location>
        <begin position="26"/>
        <end position="47"/>
    </location>
</feature>
<name>A0A0V0J8Q9_SCHSO</name>
<protein>
    <submittedName>
        <fullName evidence="2">Uncharacterized protein</fullName>
    </submittedName>
</protein>
<sequence>STATMTSAAFDSMPAVIVPQAPATVQHAAPPLTQDQGPVTSRSEKSTTTAILEGLHETWTQAGLTAAPSVDSIIKPDTVTVEHTAPPLSPPPATVTFKLAASQTVRPALQVRAAA</sequence>
<feature type="compositionally biased region" description="Polar residues" evidence="1">
    <location>
        <begin position="33"/>
        <end position="47"/>
    </location>
</feature>
<organism evidence="2">
    <name type="scientific">Schistocephalus solidus</name>
    <name type="common">Tapeworm</name>
    <dbReference type="NCBI Taxonomy" id="70667"/>
    <lineage>
        <taxon>Eukaryota</taxon>
        <taxon>Metazoa</taxon>
        <taxon>Spiralia</taxon>
        <taxon>Lophotrochozoa</taxon>
        <taxon>Platyhelminthes</taxon>
        <taxon>Cestoda</taxon>
        <taxon>Eucestoda</taxon>
        <taxon>Diphyllobothriidea</taxon>
        <taxon>Diphyllobothriidae</taxon>
        <taxon>Schistocephalus</taxon>
    </lineage>
</organism>
<feature type="non-terminal residue" evidence="2">
    <location>
        <position position="115"/>
    </location>
</feature>
<accession>A0A0V0J8Q9</accession>
<dbReference type="AlphaFoldDB" id="A0A0V0J8Q9"/>
<gene>
    <name evidence="2" type="ORF">TR128135</name>
</gene>